<dbReference type="AlphaFoldDB" id="A0A4Y2QBQ6"/>
<feature type="region of interest" description="Disordered" evidence="1">
    <location>
        <begin position="104"/>
        <end position="127"/>
    </location>
</feature>
<organism evidence="2 3">
    <name type="scientific">Araneus ventricosus</name>
    <name type="common">Orbweaver spider</name>
    <name type="synonym">Epeira ventricosa</name>
    <dbReference type="NCBI Taxonomy" id="182803"/>
    <lineage>
        <taxon>Eukaryota</taxon>
        <taxon>Metazoa</taxon>
        <taxon>Ecdysozoa</taxon>
        <taxon>Arthropoda</taxon>
        <taxon>Chelicerata</taxon>
        <taxon>Arachnida</taxon>
        <taxon>Araneae</taxon>
        <taxon>Araneomorphae</taxon>
        <taxon>Entelegynae</taxon>
        <taxon>Araneoidea</taxon>
        <taxon>Araneidae</taxon>
        <taxon>Araneus</taxon>
    </lineage>
</organism>
<proteinExistence type="predicted"/>
<dbReference type="EMBL" id="BGPR01013443">
    <property type="protein sequence ID" value="GBN60662.1"/>
    <property type="molecule type" value="Genomic_DNA"/>
</dbReference>
<keyword evidence="3" id="KW-1185">Reference proteome</keyword>
<evidence type="ECO:0000313" key="2">
    <source>
        <dbReference type="EMBL" id="GBN60662.1"/>
    </source>
</evidence>
<gene>
    <name evidence="2" type="ORF">AVEN_211680_1</name>
</gene>
<evidence type="ECO:0000256" key="1">
    <source>
        <dbReference type="SAM" id="MobiDB-lite"/>
    </source>
</evidence>
<evidence type="ECO:0000313" key="3">
    <source>
        <dbReference type="Proteomes" id="UP000499080"/>
    </source>
</evidence>
<feature type="region of interest" description="Disordered" evidence="1">
    <location>
        <begin position="1"/>
        <end position="66"/>
    </location>
</feature>
<protein>
    <submittedName>
        <fullName evidence="2">Uncharacterized protein</fullName>
    </submittedName>
</protein>
<name>A0A4Y2QBQ6_ARAVE</name>
<dbReference type="Proteomes" id="UP000499080">
    <property type="component" value="Unassembled WGS sequence"/>
</dbReference>
<accession>A0A4Y2QBQ6</accession>
<sequence>MSVHPPKGPSTGCEYIKPFPAPKQTGEERTYHWNPSSRKCSNSFHQQLNPSSPSAPPLAEPNERETIPTFRLENFQLTLPLPSPSPIPGASRDQIKSYFRSMELSSGGGLATGPSNEQQITEAPGLY</sequence>
<feature type="compositionally biased region" description="Polar residues" evidence="1">
    <location>
        <begin position="33"/>
        <end position="47"/>
    </location>
</feature>
<reference evidence="2 3" key="1">
    <citation type="journal article" date="2019" name="Sci. Rep.">
        <title>Orb-weaving spider Araneus ventricosus genome elucidates the spidroin gene catalogue.</title>
        <authorList>
            <person name="Kono N."/>
            <person name="Nakamura H."/>
            <person name="Ohtoshi R."/>
            <person name="Moran D.A.P."/>
            <person name="Shinohara A."/>
            <person name="Yoshida Y."/>
            <person name="Fujiwara M."/>
            <person name="Mori M."/>
            <person name="Tomita M."/>
            <person name="Arakawa K."/>
        </authorList>
    </citation>
    <scope>NUCLEOTIDE SEQUENCE [LARGE SCALE GENOMIC DNA]</scope>
</reference>
<comment type="caution">
    <text evidence="2">The sequence shown here is derived from an EMBL/GenBank/DDBJ whole genome shotgun (WGS) entry which is preliminary data.</text>
</comment>